<dbReference type="GO" id="GO:0043024">
    <property type="term" value="F:ribosomal small subunit binding"/>
    <property type="evidence" value="ECO:0007669"/>
    <property type="project" value="TreeGrafter"/>
</dbReference>
<comment type="subunit">
    <text evidence="6">Monomer.</text>
</comment>
<dbReference type="Pfam" id="PF01926">
    <property type="entry name" value="MMR_HSR1"/>
    <property type="match status" value="1"/>
</dbReference>
<gene>
    <name evidence="6" type="primary">era</name>
    <name evidence="11" type="ORF">EVA99_00170</name>
</gene>
<name>A0A520MUV0_9GAMM</name>
<dbReference type="InterPro" id="IPR009019">
    <property type="entry name" value="KH_sf_prok-type"/>
</dbReference>
<dbReference type="PANTHER" id="PTHR42698:SF1">
    <property type="entry name" value="GTPASE ERA, MITOCHONDRIAL"/>
    <property type="match status" value="1"/>
</dbReference>
<feature type="region of interest" description="G1" evidence="7">
    <location>
        <begin position="11"/>
        <end position="18"/>
    </location>
</feature>
<feature type="binding site" evidence="6">
    <location>
        <begin position="120"/>
        <end position="123"/>
    </location>
    <ligand>
        <name>GTP</name>
        <dbReference type="ChEBI" id="CHEBI:37565"/>
    </ligand>
</feature>
<dbReference type="InterPro" id="IPR015946">
    <property type="entry name" value="KH_dom-like_a/b"/>
</dbReference>
<feature type="domain" description="KH type-2" evidence="9">
    <location>
        <begin position="201"/>
        <end position="277"/>
    </location>
</feature>
<accession>A0A520MUV0</accession>
<dbReference type="SUPFAM" id="SSF52540">
    <property type="entry name" value="P-loop containing nucleoside triphosphate hydrolases"/>
    <property type="match status" value="1"/>
</dbReference>
<evidence type="ECO:0000259" key="9">
    <source>
        <dbReference type="PROSITE" id="PS50823"/>
    </source>
</evidence>
<dbReference type="PANTHER" id="PTHR42698">
    <property type="entry name" value="GTPASE ERA"/>
    <property type="match status" value="1"/>
</dbReference>
<feature type="region of interest" description="G3" evidence="7">
    <location>
        <begin position="58"/>
        <end position="61"/>
    </location>
</feature>
<evidence type="ECO:0000256" key="7">
    <source>
        <dbReference type="PROSITE-ProRule" id="PRU01050"/>
    </source>
</evidence>
<dbReference type="AlphaFoldDB" id="A0A520MUV0"/>
<comment type="function">
    <text evidence="6">An essential GTPase that binds both GDP and GTP, with rapid nucleotide exchange. Plays a role in 16S rRNA processing and 30S ribosomal subunit biogenesis and possibly also in cell cycle regulation and energy metabolism.</text>
</comment>
<dbReference type="CDD" id="cd22534">
    <property type="entry name" value="KH-II_Era"/>
    <property type="match status" value="1"/>
</dbReference>
<feature type="region of interest" description="G2" evidence="7">
    <location>
        <begin position="37"/>
        <end position="41"/>
    </location>
</feature>
<dbReference type="EMBL" id="SHBL01000001">
    <property type="protein sequence ID" value="RZO25005.1"/>
    <property type="molecule type" value="Genomic_DNA"/>
</dbReference>
<keyword evidence="4 6" id="KW-0694">RNA-binding</keyword>
<feature type="binding site" evidence="6">
    <location>
        <begin position="11"/>
        <end position="18"/>
    </location>
    <ligand>
        <name>GTP</name>
        <dbReference type="ChEBI" id="CHEBI:37565"/>
    </ligand>
</feature>
<keyword evidence="6" id="KW-0699">rRNA-binding</keyword>
<dbReference type="NCBIfam" id="TIGR00231">
    <property type="entry name" value="small_GTP"/>
    <property type="match status" value="1"/>
</dbReference>
<protein>
    <recommendedName>
        <fullName evidence="2 6">GTPase Era</fullName>
    </recommendedName>
</protein>
<dbReference type="Pfam" id="PF07650">
    <property type="entry name" value="KH_2"/>
    <property type="match status" value="1"/>
</dbReference>
<dbReference type="GO" id="GO:0000028">
    <property type="term" value="P:ribosomal small subunit assembly"/>
    <property type="evidence" value="ECO:0007669"/>
    <property type="project" value="TreeGrafter"/>
</dbReference>
<feature type="region of interest" description="G5" evidence="7">
    <location>
        <begin position="150"/>
        <end position="152"/>
    </location>
</feature>
<evidence type="ECO:0000256" key="8">
    <source>
        <dbReference type="RuleBase" id="RU003761"/>
    </source>
</evidence>
<dbReference type="HAMAP" id="MF_00367">
    <property type="entry name" value="GTPase_Era"/>
    <property type="match status" value="1"/>
</dbReference>
<evidence type="ECO:0000256" key="4">
    <source>
        <dbReference type="ARBA" id="ARBA00022884"/>
    </source>
</evidence>
<organism evidence="11 12">
    <name type="scientific">SAR86 cluster bacterium</name>
    <dbReference type="NCBI Taxonomy" id="2030880"/>
    <lineage>
        <taxon>Bacteria</taxon>
        <taxon>Pseudomonadati</taxon>
        <taxon>Pseudomonadota</taxon>
        <taxon>Gammaproteobacteria</taxon>
        <taxon>SAR86 cluster</taxon>
    </lineage>
</organism>
<feature type="region of interest" description="G4" evidence="7">
    <location>
        <begin position="120"/>
        <end position="123"/>
    </location>
</feature>
<dbReference type="NCBIfam" id="NF000908">
    <property type="entry name" value="PRK00089.1"/>
    <property type="match status" value="1"/>
</dbReference>
<dbReference type="InterPro" id="IPR027417">
    <property type="entry name" value="P-loop_NTPase"/>
</dbReference>
<dbReference type="CDD" id="cd04163">
    <property type="entry name" value="Era"/>
    <property type="match status" value="1"/>
</dbReference>
<keyword evidence="6" id="KW-0963">Cytoplasm</keyword>
<keyword evidence="6" id="KW-0690">Ribosome biogenesis</keyword>
<dbReference type="PROSITE" id="PS50823">
    <property type="entry name" value="KH_TYPE_2"/>
    <property type="match status" value="1"/>
</dbReference>
<evidence type="ECO:0000259" key="10">
    <source>
        <dbReference type="PROSITE" id="PS51713"/>
    </source>
</evidence>
<comment type="subcellular location">
    <subcellularLocation>
        <location evidence="6">Cytoplasm</location>
    </subcellularLocation>
    <subcellularLocation>
        <location evidence="6">Cell membrane</location>
        <topology evidence="6">Peripheral membrane protein</topology>
    </subcellularLocation>
</comment>
<evidence type="ECO:0000256" key="5">
    <source>
        <dbReference type="ARBA" id="ARBA00023134"/>
    </source>
</evidence>
<dbReference type="NCBIfam" id="TIGR00436">
    <property type="entry name" value="era"/>
    <property type="match status" value="1"/>
</dbReference>
<keyword evidence="3 6" id="KW-0547">Nucleotide-binding</keyword>
<dbReference type="InterPro" id="IPR006073">
    <property type="entry name" value="GTP-bd"/>
</dbReference>
<dbReference type="GO" id="GO:0005525">
    <property type="term" value="F:GTP binding"/>
    <property type="evidence" value="ECO:0007669"/>
    <property type="project" value="UniProtKB-UniRule"/>
</dbReference>
<sequence>MIKCGYTTIIGKTNVGKSTFLNKFLDKKVSITADKSQTTRSNIYAIKTLEKTQIIFIDTPGIHKKSEKTLNKVLRKKPSEVIHDVDVIIFMVSGTKFDDIDRETLELVYQSTAKKILVINKIDLVKNKKNLFTFVEETFQKDDFFAIVPISAKNDDGIDLVEKELEKALPENEFFYPEEISFQSKNFEISEIVREKVIRLLGDELPYETAVVIEHLDEKKETFEISANIYVSKQSQKSIVIGKSGEKIKSIGIAARVDLEKKFEKKIILKLWCKVQKNWVNNPISLESFGIKS</sequence>
<keyword evidence="6" id="KW-0472">Membrane</keyword>
<feature type="domain" description="Era-type G" evidence="10">
    <location>
        <begin position="3"/>
        <end position="171"/>
    </location>
</feature>
<comment type="similarity">
    <text evidence="1 6 7 8">Belongs to the TRAFAC class TrmE-Era-EngA-EngB-Septin-like GTPase superfamily. Era GTPase family.</text>
</comment>
<dbReference type="InterPro" id="IPR030388">
    <property type="entry name" value="G_ERA_dom"/>
</dbReference>
<dbReference type="InterPro" id="IPR005662">
    <property type="entry name" value="GTPase_Era-like"/>
</dbReference>
<dbReference type="GO" id="GO:0070181">
    <property type="term" value="F:small ribosomal subunit rRNA binding"/>
    <property type="evidence" value="ECO:0007669"/>
    <property type="project" value="UniProtKB-UniRule"/>
</dbReference>
<dbReference type="GO" id="GO:0005886">
    <property type="term" value="C:plasma membrane"/>
    <property type="evidence" value="ECO:0007669"/>
    <property type="project" value="UniProtKB-SubCell"/>
</dbReference>
<evidence type="ECO:0000256" key="3">
    <source>
        <dbReference type="ARBA" id="ARBA00022741"/>
    </source>
</evidence>
<evidence type="ECO:0000256" key="1">
    <source>
        <dbReference type="ARBA" id="ARBA00007921"/>
    </source>
</evidence>
<dbReference type="Gene3D" id="3.30.300.20">
    <property type="match status" value="1"/>
</dbReference>
<dbReference type="GO" id="GO:0005829">
    <property type="term" value="C:cytosol"/>
    <property type="evidence" value="ECO:0007669"/>
    <property type="project" value="TreeGrafter"/>
</dbReference>
<proteinExistence type="inferred from homology"/>
<keyword evidence="5 6" id="KW-0342">GTP-binding</keyword>
<evidence type="ECO:0000256" key="2">
    <source>
        <dbReference type="ARBA" id="ARBA00020484"/>
    </source>
</evidence>
<dbReference type="Proteomes" id="UP000320146">
    <property type="component" value="Unassembled WGS sequence"/>
</dbReference>
<evidence type="ECO:0000256" key="6">
    <source>
        <dbReference type="HAMAP-Rule" id="MF_00367"/>
    </source>
</evidence>
<comment type="caution">
    <text evidence="11">The sequence shown here is derived from an EMBL/GenBank/DDBJ whole genome shotgun (WGS) entry which is preliminary data.</text>
</comment>
<feature type="binding site" evidence="6">
    <location>
        <begin position="58"/>
        <end position="62"/>
    </location>
    <ligand>
        <name>GTP</name>
        <dbReference type="ChEBI" id="CHEBI:37565"/>
    </ligand>
</feature>
<dbReference type="PROSITE" id="PS51713">
    <property type="entry name" value="G_ERA"/>
    <property type="match status" value="1"/>
</dbReference>
<dbReference type="InterPro" id="IPR005225">
    <property type="entry name" value="Small_GTP-bd"/>
</dbReference>
<reference evidence="11 12" key="1">
    <citation type="submission" date="2019-02" db="EMBL/GenBank/DDBJ databases">
        <title>Prokaryotic population dynamics and viral predation in marine succession experiment using metagenomics: the confinement effect.</title>
        <authorList>
            <person name="Haro-Moreno J.M."/>
            <person name="Rodriguez-Valera F."/>
            <person name="Lopez-Perez M."/>
        </authorList>
    </citation>
    <scope>NUCLEOTIDE SEQUENCE [LARGE SCALE GENOMIC DNA]</scope>
    <source>
        <strain evidence="11">MED-G166</strain>
    </source>
</reference>
<evidence type="ECO:0000313" key="11">
    <source>
        <dbReference type="EMBL" id="RZO25005.1"/>
    </source>
</evidence>
<dbReference type="InterPro" id="IPR004044">
    <property type="entry name" value="KH_dom_type_2"/>
</dbReference>
<dbReference type="SUPFAM" id="SSF54814">
    <property type="entry name" value="Prokaryotic type KH domain (KH-domain type II)"/>
    <property type="match status" value="1"/>
</dbReference>
<dbReference type="GO" id="GO:0003924">
    <property type="term" value="F:GTPase activity"/>
    <property type="evidence" value="ECO:0007669"/>
    <property type="project" value="UniProtKB-UniRule"/>
</dbReference>
<keyword evidence="6" id="KW-1003">Cell membrane</keyword>
<dbReference type="Gene3D" id="3.40.50.300">
    <property type="entry name" value="P-loop containing nucleotide triphosphate hydrolases"/>
    <property type="match status" value="1"/>
</dbReference>
<evidence type="ECO:0000313" key="12">
    <source>
        <dbReference type="Proteomes" id="UP000320146"/>
    </source>
</evidence>